<feature type="transmembrane region" description="Helical" evidence="7">
    <location>
        <begin position="476"/>
        <end position="496"/>
    </location>
</feature>
<feature type="transmembrane region" description="Helical" evidence="7">
    <location>
        <begin position="391"/>
        <end position="410"/>
    </location>
</feature>
<comment type="caution">
    <text evidence="9">The sequence shown here is derived from an EMBL/GenBank/DDBJ whole genome shotgun (WGS) entry which is preliminary data.</text>
</comment>
<evidence type="ECO:0000256" key="7">
    <source>
        <dbReference type="SAM" id="Phobius"/>
    </source>
</evidence>
<evidence type="ECO:0000259" key="8">
    <source>
        <dbReference type="Pfam" id="PF02687"/>
    </source>
</evidence>
<name>A0ABV8EYG4_9ACTN</name>
<feature type="transmembrane region" description="Helical" evidence="7">
    <location>
        <begin position="338"/>
        <end position="357"/>
    </location>
</feature>
<evidence type="ECO:0000256" key="1">
    <source>
        <dbReference type="ARBA" id="ARBA00004651"/>
    </source>
</evidence>
<dbReference type="PANTHER" id="PTHR30572:SF4">
    <property type="entry name" value="ABC TRANSPORTER PERMEASE YTRF"/>
    <property type="match status" value="1"/>
</dbReference>
<dbReference type="InterPro" id="IPR050250">
    <property type="entry name" value="Macrolide_Exporter_MacB"/>
</dbReference>
<comment type="subcellular location">
    <subcellularLocation>
        <location evidence="1">Cell membrane</location>
        <topology evidence="1">Multi-pass membrane protein</topology>
    </subcellularLocation>
</comment>
<protein>
    <submittedName>
        <fullName evidence="9">ABC transporter permease</fullName>
    </submittedName>
</protein>
<feature type="domain" description="ABC3 transporter permease C-terminal" evidence="8">
    <location>
        <begin position="968"/>
        <end position="1086"/>
    </location>
</feature>
<dbReference type="EMBL" id="JBHSBC010000009">
    <property type="protein sequence ID" value="MFC3980480.1"/>
    <property type="molecule type" value="Genomic_DNA"/>
</dbReference>
<gene>
    <name evidence="9" type="ORF">ACFOYY_10125</name>
</gene>
<proteinExistence type="inferred from homology"/>
<evidence type="ECO:0000256" key="6">
    <source>
        <dbReference type="ARBA" id="ARBA00038076"/>
    </source>
</evidence>
<feature type="transmembrane region" description="Helical" evidence="7">
    <location>
        <begin position="439"/>
        <end position="456"/>
    </location>
</feature>
<keyword evidence="3 7" id="KW-0812">Transmembrane</keyword>
<evidence type="ECO:0000256" key="2">
    <source>
        <dbReference type="ARBA" id="ARBA00022475"/>
    </source>
</evidence>
<organism evidence="9 10">
    <name type="scientific">Streptosporangium jomthongense</name>
    <dbReference type="NCBI Taxonomy" id="1193683"/>
    <lineage>
        <taxon>Bacteria</taxon>
        <taxon>Bacillati</taxon>
        <taxon>Actinomycetota</taxon>
        <taxon>Actinomycetes</taxon>
        <taxon>Streptosporangiales</taxon>
        <taxon>Streptosporangiaceae</taxon>
        <taxon>Streptosporangium</taxon>
    </lineage>
</organism>
<feature type="transmembrane region" description="Helical" evidence="7">
    <location>
        <begin position="295"/>
        <end position="317"/>
    </location>
</feature>
<dbReference type="Pfam" id="PF02687">
    <property type="entry name" value="FtsX"/>
    <property type="match status" value="2"/>
</dbReference>
<accession>A0ABV8EYG4</accession>
<dbReference type="Proteomes" id="UP001595698">
    <property type="component" value="Unassembled WGS sequence"/>
</dbReference>
<keyword evidence="4 7" id="KW-1133">Transmembrane helix</keyword>
<feature type="transmembrane region" description="Helical" evidence="7">
    <location>
        <begin position="962"/>
        <end position="985"/>
    </location>
</feature>
<comment type="similarity">
    <text evidence="6">Belongs to the ABC-4 integral membrane protein family.</text>
</comment>
<evidence type="ECO:0000313" key="9">
    <source>
        <dbReference type="EMBL" id="MFC3980480.1"/>
    </source>
</evidence>
<keyword evidence="5 7" id="KW-0472">Membrane</keyword>
<feature type="domain" description="ABC3 transporter permease C-terminal" evidence="8">
    <location>
        <begin position="301"/>
        <end position="413"/>
    </location>
</feature>
<evidence type="ECO:0000256" key="3">
    <source>
        <dbReference type="ARBA" id="ARBA00022692"/>
    </source>
</evidence>
<feature type="transmembrane region" description="Helical" evidence="7">
    <location>
        <begin position="1016"/>
        <end position="1042"/>
    </location>
</feature>
<dbReference type="InterPro" id="IPR003838">
    <property type="entry name" value="ABC3_permease_C"/>
</dbReference>
<feature type="transmembrane region" description="Helical" evidence="7">
    <location>
        <begin position="533"/>
        <end position="553"/>
    </location>
</feature>
<keyword evidence="10" id="KW-1185">Reference proteome</keyword>
<dbReference type="PANTHER" id="PTHR30572">
    <property type="entry name" value="MEMBRANE COMPONENT OF TRANSPORTER-RELATED"/>
    <property type="match status" value="1"/>
</dbReference>
<evidence type="ECO:0000256" key="5">
    <source>
        <dbReference type="ARBA" id="ARBA00023136"/>
    </source>
</evidence>
<dbReference type="RefSeq" id="WP_386189538.1">
    <property type="nucleotide sequence ID" value="NZ_JBHSBC010000009.1"/>
</dbReference>
<feature type="transmembrane region" description="Helical" evidence="7">
    <location>
        <begin position="1062"/>
        <end position="1085"/>
    </location>
</feature>
<evidence type="ECO:0000313" key="10">
    <source>
        <dbReference type="Proteomes" id="UP001595698"/>
    </source>
</evidence>
<reference evidence="10" key="1">
    <citation type="journal article" date="2019" name="Int. J. Syst. Evol. Microbiol.">
        <title>The Global Catalogue of Microorganisms (GCM) 10K type strain sequencing project: providing services to taxonomists for standard genome sequencing and annotation.</title>
        <authorList>
            <consortium name="The Broad Institute Genomics Platform"/>
            <consortium name="The Broad Institute Genome Sequencing Center for Infectious Disease"/>
            <person name="Wu L."/>
            <person name="Ma J."/>
        </authorList>
    </citation>
    <scope>NUCLEOTIDE SEQUENCE [LARGE SCALE GENOMIC DNA]</scope>
    <source>
        <strain evidence="10">TBRC 7912</strain>
    </source>
</reference>
<sequence>MPRPTALVVRRALSEPLLLFAAFGAILLATTTLVGLSVYATSVVDAGVRRTLETVPIEVSGAMVNAPVHEGTFEATDKALRAQVAETYAGLPVVVTVHGQSDSYAMPGQERRSKPELLRFGTQQGLAEHARLVKGAWPKTGTEVVEAAITGVVARDTGMAVGDSFTVEGRLDKSKVRVRIVGVFELKDSHSGRWTGQPLLTRGIEVGGYVTHGPLMVSEGVFLDRFAAGTSVSWLAVPDLRSLPREGLRPLAAEVGAMQGVLKRRPGCEGCTLATRLPERLNQLATATLVARSTMLVPVLQLLLLAAYALTLTARLLADHRRTETALLRSRGGGAVRLALLAAGEALLVALPCAALAPPLALPLLRAVNAIPWAGASGTSVAVDVGPSGYLAAYVVSVAVALGCAVLMTLPALSGSRRTYVAEQTARGRGQRYGPLQRAGADVVLLVVAALAVWQLQHYGAPVTATAGGELGIDPLIVAGPAVALLCGGVIGLRVVPPVSKIAERLAARRVDLAPALGAWQVSRRPGRYSGPALLLTMAVAIGVVSMATTATWRGSQEDQARHQAGADLRVAAPPENAELGPLGRAAAYTSLPGVTSLSPVYQSGGELAGEETTLLAVDGSELPGMLKLRPDLSKETIGTLARGLTAARPKLPGLAVPGRPDRLLVRTRLTVQDPAKTEDYTNTGLMLTLADGAGTRYPVRFFPGLGERETALDLTPLRGRSGRLTYPLTVAAIVVDVPLPIEGAGFEAAVLGVRTGDGAQITVPEGTRLVHGLSATTAKERGFETGEGLFTASFEAPPRREPFDALAPQRVTVTPVAKEVREETVFFSEGTPQGDHLGPLPIVLTADLAAKLRLTTGATAKVTFDRHTTVIKVAGIVEGVPGTTSGVPAVLLDWQTMQAWDMLGHRNPRMPTEWWLSTDGAETTGAAAELSRHPGWETTVVDLSSLADGLRDDPLAGGLRGALTLGFLAALSFAVLGFVVNAAVAARERTSEFAILGALGVGFRQVFTMLAVEQAFLIGLSLAAGTGVAVVVASLVVPYIVLTGQATAVTPRVLLDIPWPATLGLLVTVAVLLFAIVAVLARALRRRGMGGALRIGEDR</sequence>
<keyword evidence="2" id="KW-1003">Cell membrane</keyword>
<evidence type="ECO:0000256" key="4">
    <source>
        <dbReference type="ARBA" id="ARBA00022989"/>
    </source>
</evidence>